<feature type="domain" description="Outer membrane protein beta-barrel" evidence="2">
    <location>
        <begin position="20"/>
        <end position="179"/>
    </location>
</feature>
<evidence type="ECO:0000256" key="1">
    <source>
        <dbReference type="SAM" id="SignalP"/>
    </source>
</evidence>
<evidence type="ECO:0000313" key="4">
    <source>
        <dbReference type="Proteomes" id="UP001170954"/>
    </source>
</evidence>
<evidence type="ECO:0000313" key="3">
    <source>
        <dbReference type="EMBL" id="MDM1048510.1"/>
    </source>
</evidence>
<reference evidence="3" key="2">
    <citation type="journal article" date="2022" name="Sci. Total Environ.">
        <title>Prevalence, transmission, and molecular epidemiology of tet(X)-positive bacteria among humans, animals, and environmental niches in China: An epidemiological, and genomic-based study.</title>
        <authorList>
            <person name="Dong N."/>
            <person name="Zeng Y."/>
            <person name="Cai C."/>
            <person name="Sun C."/>
            <person name="Lu J."/>
            <person name="Liu C."/>
            <person name="Zhou H."/>
            <person name="Sun Q."/>
            <person name="Shu L."/>
            <person name="Wang H."/>
            <person name="Wang Y."/>
            <person name="Wang S."/>
            <person name="Wu C."/>
            <person name="Chan E.W."/>
            <person name="Chen G."/>
            <person name="Shen Z."/>
            <person name="Chen S."/>
            <person name="Zhang R."/>
        </authorList>
    </citation>
    <scope>NUCLEOTIDE SEQUENCE</scope>
    <source>
        <strain evidence="3">R1692</strain>
    </source>
</reference>
<dbReference type="EMBL" id="JACAGK010000024">
    <property type="protein sequence ID" value="MDM1048510.1"/>
    <property type="molecule type" value="Genomic_DNA"/>
</dbReference>
<protein>
    <submittedName>
        <fullName evidence="3">PorT family protein</fullName>
    </submittedName>
</protein>
<reference evidence="3" key="1">
    <citation type="submission" date="2020-06" db="EMBL/GenBank/DDBJ databases">
        <authorList>
            <person name="Dong N."/>
        </authorList>
    </citation>
    <scope>NUCLEOTIDE SEQUENCE</scope>
    <source>
        <strain evidence="3">R1692</strain>
    </source>
</reference>
<proteinExistence type="predicted"/>
<dbReference type="Proteomes" id="UP001170954">
    <property type="component" value="Unassembled WGS sequence"/>
</dbReference>
<feature type="signal peptide" evidence="1">
    <location>
        <begin position="1"/>
        <end position="20"/>
    </location>
</feature>
<organism evidence="3 4">
    <name type="scientific">Sphingobacterium hotanense</name>
    <dbReference type="NCBI Taxonomy" id="649196"/>
    <lineage>
        <taxon>Bacteria</taxon>
        <taxon>Pseudomonadati</taxon>
        <taxon>Bacteroidota</taxon>
        <taxon>Sphingobacteriia</taxon>
        <taxon>Sphingobacteriales</taxon>
        <taxon>Sphingobacteriaceae</taxon>
        <taxon>Sphingobacterium</taxon>
    </lineage>
</organism>
<accession>A0ABT7NMY4</accession>
<dbReference type="RefSeq" id="WP_286651289.1">
    <property type="nucleotide sequence ID" value="NZ_JACAGK010000024.1"/>
</dbReference>
<keyword evidence="1" id="KW-0732">Signal</keyword>
<sequence length="201" mass="22147">MKKLYFFMAFVLAMTTGVMAQNNFGLRAGYNLANQFIREGDYSATTKMASRFHVTGYYDARINQGFSIQPGLSLEGKGGKSKLPEGDYIDKFLYLQVPVNFLGRVPTRSGVFFFGGGPYLAYGISAKVTSDNQGVDLHWGSGVDELNPFDFGLGAILGYRFMNGFNLSISSSAGLINISNTDTKYLNRVTSFSVGYEFGRR</sequence>
<dbReference type="Pfam" id="PF13568">
    <property type="entry name" value="OMP_b-brl_2"/>
    <property type="match status" value="1"/>
</dbReference>
<evidence type="ECO:0000259" key="2">
    <source>
        <dbReference type="Pfam" id="PF13568"/>
    </source>
</evidence>
<name>A0ABT7NMY4_9SPHI</name>
<dbReference type="InterPro" id="IPR025665">
    <property type="entry name" value="Beta-barrel_OMP_2"/>
</dbReference>
<keyword evidence="4" id="KW-1185">Reference proteome</keyword>
<comment type="caution">
    <text evidence="3">The sequence shown here is derived from an EMBL/GenBank/DDBJ whole genome shotgun (WGS) entry which is preliminary data.</text>
</comment>
<feature type="chain" id="PRO_5047295805" evidence="1">
    <location>
        <begin position="21"/>
        <end position="201"/>
    </location>
</feature>
<gene>
    <name evidence="3" type="ORF">HX018_09700</name>
</gene>